<proteinExistence type="predicted"/>
<feature type="compositionally biased region" description="Polar residues" evidence="1">
    <location>
        <begin position="116"/>
        <end position="125"/>
    </location>
</feature>
<keyword evidence="3" id="KW-1185">Reference proteome</keyword>
<reference evidence="2 3" key="1">
    <citation type="submission" date="2024-09" db="EMBL/GenBank/DDBJ databases">
        <title>Genome sequencing and assembly of Phytophthora oleae, isolate VK10A, causative agent of rot of olive drupes.</title>
        <authorList>
            <person name="Conti Taguali S."/>
            <person name="Riolo M."/>
            <person name="La Spada F."/>
            <person name="Cacciola S.O."/>
            <person name="Dionisio G."/>
        </authorList>
    </citation>
    <scope>NUCLEOTIDE SEQUENCE [LARGE SCALE GENOMIC DNA]</scope>
    <source>
        <strain evidence="2 3">VK10A</strain>
    </source>
</reference>
<name>A0ABD3G2P0_9STRA</name>
<comment type="caution">
    <text evidence="2">The sequence shown here is derived from an EMBL/GenBank/DDBJ whole genome shotgun (WGS) entry which is preliminary data.</text>
</comment>
<evidence type="ECO:0000313" key="2">
    <source>
        <dbReference type="EMBL" id="KAL3672245.1"/>
    </source>
</evidence>
<evidence type="ECO:0000313" key="3">
    <source>
        <dbReference type="Proteomes" id="UP001632037"/>
    </source>
</evidence>
<gene>
    <name evidence="2" type="ORF">V7S43_002905</name>
</gene>
<evidence type="ECO:0000256" key="1">
    <source>
        <dbReference type="SAM" id="MobiDB-lite"/>
    </source>
</evidence>
<organism evidence="2 3">
    <name type="scientific">Phytophthora oleae</name>
    <dbReference type="NCBI Taxonomy" id="2107226"/>
    <lineage>
        <taxon>Eukaryota</taxon>
        <taxon>Sar</taxon>
        <taxon>Stramenopiles</taxon>
        <taxon>Oomycota</taxon>
        <taxon>Peronosporomycetes</taxon>
        <taxon>Peronosporales</taxon>
        <taxon>Peronosporaceae</taxon>
        <taxon>Phytophthora</taxon>
    </lineage>
</organism>
<sequence length="184" mass="19867">MQTSRPSSPTKIPSLSTSKSVTTLWTARLVATLWKLAVKRARKLRRKSQGDADQSNIMYGSAASPTYEASIIHEAALSVVASGVVSLADLEAVTGFRLSKSEMPPTKDDDEISEAATDTSDSCSIAGSDLNEGVDEEFAVVSPAKRVEYRKPLQQPVVRRVQTTSSKPAKWVCVGHGRYVKVQA</sequence>
<dbReference type="EMBL" id="JBIMZQ010000004">
    <property type="protein sequence ID" value="KAL3672245.1"/>
    <property type="molecule type" value="Genomic_DNA"/>
</dbReference>
<feature type="region of interest" description="Disordered" evidence="1">
    <location>
        <begin position="99"/>
        <end position="129"/>
    </location>
</feature>
<accession>A0ABD3G2P0</accession>
<dbReference type="Proteomes" id="UP001632037">
    <property type="component" value="Unassembled WGS sequence"/>
</dbReference>
<protein>
    <submittedName>
        <fullName evidence="2">Uncharacterized protein</fullName>
    </submittedName>
</protein>
<dbReference type="AlphaFoldDB" id="A0ABD3G2P0"/>